<organism evidence="2 3">
    <name type="scientific">Nocardioides panacis</name>
    <dbReference type="NCBI Taxonomy" id="2849501"/>
    <lineage>
        <taxon>Bacteria</taxon>
        <taxon>Bacillati</taxon>
        <taxon>Actinomycetota</taxon>
        <taxon>Actinomycetes</taxon>
        <taxon>Propionibacteriales</taxon>
        <taxon>Nocardioidaceae</taxon>
        <taxon>Nocardioides</taxon>
    </lineage>
</organism>
<feature type="transmembrane region" description="Helical" evidence="1">
    <location>
        <begin position="172"/>
        <end position="191"/>
    </location>
</feature>
<protein>
    <recommendedName>
        <fullName evidence="4">DUF4386 family protein</fullName>
    </recommendedName>
</protein>
<keyword evidence="1" id="KW-0812">Transmembrane</keyword>
<feature type="transmembrane region" description="Helical" evidence="1">
    <location>
        <begin position="203"/>
        <end position="223"/>
    </location>
</feature>
<sequence>MVDAAWLRVGATAGVAGLLVQVVMGQMHPAHADPNDSRAAFIEYASYAHWTLVHIGQWVGTLLLGLALIMLALSLVRQPGLPGALAFVGAVTSVLLVAVFTVQMAVDGVALRSAIDTWTSAPVGAGKTSAFQVAEGVRGVEKGLSGFFHLTNGLTLVSLGLSIALGHRYARWLGWTAVVAGLGFLAGGAVTAQTGFSATAGTVLTPALLLLLVFVVGVCVSMWRHAATRLTPS</sequence>
<keyword evidence="1" id="KW-0472">Membrane</keyword>
<accession>A0A975Y224</accession>
<dbReference type="RefSeq" id="WP_216941962.1">
    <property type="nucleotide sequence ID" value="NZ_CP077062.1"/>
</dbReference>
<evidence type="ECO:0000256" key="1">
    <source>
        <dbReference type="SAM" id="Phobius"/>
    </source>
</evidence>
<dbReference type="AlphaFoldDB" id="A0A975Y224"/>
<evidence type="ECO:0000313" key="2">
    <source>
        <dbReference type="EMBL" id="QWZ10116.1"/>
    </source>
</evidence>
<feature type="transmembrane region" description="Helical" evidence="1">
    <location>
        <begin position="83"/>
        <end position="106"/>
    </location>
</feature>
<keyword evidence="3" id="KW-1185">Reference proteome</keyword>
<dbReference type="EMBL" id="CP077062">
    <property type="protein sequence ID" value="QWZ10116.1"/>
    <property type="molecule type" value="Genomic_DNA"/>
</dbReference>
<name>A0A975Y224_9ACTN</name>
<dbReference type="Proteomes" id="UP000683575">
    <property type="component" value="Chromosome"/>
</dbReference>
<evidence type="ECO:0000313" key="3">
    <source>
        <dbReference type="Proteomes" id="UP000683575"/>
    </source>
</evidence>
<feature type="transmembrane region" description="Helical" evidence="1">
    <location>
        <begin position="147"/>
        <end position="165"/>
    </location>
</feature>
<gene>
    <name evidence="2" type="ORF">KRR39_10485</name>
</gene>
<evidence type="ECO:0008006" key="4">
    <source>
        <dbReference type="Google" id="ProtNLM"/>
    </source>
</evidence>
<reference evidence="2" key="1">
    <citation type="submission" date="2021-06" db="EMBL/GenBank/DDBJ databases">
        <title>Complete genome sequence of Nocardioides sp. G188.</title>
        <authorList>
            <person name="Im W.-T."/>
        </authorList>
    </citation>
    <scope>NUCLEOTIDE SEQUENCE</scope>
    <source>
        <strain evidence="2">G188</strain>
    </source>
</reference>
<keyword evidence="1" id="KW-1133">Transmembrane helix</keyword>
<feature type="transmembrane region" description="Helical" evidence="1">
    <location>
        <begin position="56"/>
        <end position="76"/>
    </location>
</feature>
<proteinExistence type="predicted"/>
<dbReference type="KEGG" id="nps:KRR39_10485"/>